<sequence length="386" mass="44145">MMVAMVSRTLPAKCGIAEYTSMLGSALREFNDIELVFLGNREEKEGLTKRYIEPYSGVETWICFSRNDTLEGIVNCVKDLVRERGVNIVHIQHEYDIFPDNRMFLTLLTKLREMGTKIVVTMHTVVHALKGHEYVEFQRKVSELAHAIVVHSVLQEYELILQGVDPEKIHRIPHGTLINPFIGRSRSELLKTLGINEAIDDASILITTPGFIRSDKGLTLLLKAFNEVRKRYNATLVLMGTPQHDGKQYLAELLNDLHSLKDVVFVNRFLNREELLKLLAAIDVAVFPYRDELHIGVSGAFHMAIGSRKAVVCSKAPRLIECHEYAPELTVQTLDAHDIAKKIEMVIENPKIVNEAVERLWRYALNTSWHNIARLHRKLYYEVLEL</sequence>
<dbReference type="InterPro" id="IPR028098">
    <property type="entry name" value="Glyco_trans_4-like_N"/>
</dbReference>
<evidence type="ECO:0000313" key="3">
    <source>
        <dbReference type="Proteomes" id="UP000605805"/>
    </source>
</evidence>
<dbReference type="EMBL" id="DQTV01000009">
    <property type="protein sequence ID" value="HIP56526.1"/>
    <property type="molecule type" value="Genomic_DNA"/>
</dbReference>
<comment type="caution">
    <text evidence="2">The sequence shown here is derived from an EMBL/GenBank/DDBJ whole genome shotgun (WGS) entry which is preliminary data.</text>
</comment>
<keyword evidence="2" id="KW-0808">Transferase</keyword>
<accession>A0A832YYD2</accession>
<protein>
    <submittedName>
        <fullName evidence="2">Glycosyltransferase</fullName>
    </submittedName>
</protein>
<dbReference type="PANTHER" id="PTHR12526:SF572">
    <property type="entry name" value="BLL5144 PROTEIN"/>
    <property type="match status" value="1"/>
</dbReference>
<feature type="domain" description="Glycosyltransferase subfamily 4-like N-terminal" evidence="1">
    <location>
        <begin position="15"/>
        <end position="175"/>
    </location>
</feature>
<gene>
    <name evidence="2" type="ORF">EYH02_00420</name>
</gene>
<dbReference type="Proteomes" id="UP000605805">
    <property type="component" value="Unassembled WGS sequence"/>
</dbReference>
<evidence type="ECO:0000313" key="2">
    <source>
        <dbReference type="EMBL" id="HIP56526.1"/>
    </source>
</evidence>
<dbReference type="Pfam" id="PF13692">
    <property type="entry name" value="Glyco_trans_1_4"/>
    <property type="match status" value="1"/>
</dbReference>
<name>A0A832YYD2_9CREN</name>
<dbReference type="GO" id="GO:0016740">
    <property type="term" value="F:transferase activity"/>
    <property type="evidence" value="ECO:0007669"/>
    <property type="project" value="UniProtKB-KW"/>
</dbReference>
<dbReference type="Gene3D" id="3.40.50.2000">
    <property type="entry name" value="Glycogen Phosphorylase B"/>
    <property type="match status" value="2"/>
</dbReference>
<organism evidence="2 3">
    <name type="scientific">Ignisphaera aggregans</name>
    <dbReference type="NCBI Taxonomy" id="334771"/>
    <lineage>
        <taxon>Archaea</taxon>
        <taxon>Thermoproteota</taxon>
        <taxon>Thermoprotei</taxon>
        <taxon>Desulfurococcales</taxon>
        <taxon>Desulfurococcaceae</taxon>
        <taxon>Ignisphaera</taxon>
    </lineage>
</organism>
<proteinExistence type="predicted"/>
<evidence type="ECO:0000259" key="1">
    <source>
        <dbReference type="Pfam" id="PF13439"/>
    </source>
</evidence>
<dbReference type="AlphaFoldDB" id="A0A832YYD2"/>
<reference evidence="2" key="1">
    <citation type="journal article" date="2020" name="ISME J.">
        <title>Gammaproteobacteria mediating utilization of methyl-, sulfur- and petroleum organic compounds in deep ocean hydrothermal plumes.</title>
        <authorList>
            <person name="Zhou Z."/>
            <person name="Liu Y."/>
            <person name="Pan J."/>
            <person name="Cron B.R."/>
            <person name="Toner B.M."/>
            <person name="Anantharaman K."/>
            <person name="Breier J.A."/>
            <person name="Dick G.J."/>
            <person name="Li M."/>
        </authorList>
    </citation>
    <scope>NUCLEOTIDE SEQUENCE</scope>
    <source>
        <strain evidence="2">SZUA-1435</strain>
    </source>
</reference>
<dbReference type="SUPFAM" id="SSF53756">
    <property type="entry name" value="UDP-Glycosyltransferase/glycogen phosphorylase"/>
    <property type="match status" value="1"/>
</dbReference>
<dbReference type="PANTHER" id="PTHR12526">
    <property type="entry name" value="GLYCOSYLTRANSFERASE"/>
    <property type="match status" value="1"/>
</dbReference>
<dbReference type="Pfam" id="PF13439">
    <property type="entry name" value="Glyco_transf_4"/>
    <property type="match status" value="1"/>
</dbReference>